<gene>
    <name evidence="2" type="ORF">V6N12_004394</name>
</gene>
<dbReference type="EMBL" id="JBBPBM010000049">
    <property type="protein sequence ID" value="KAK8520456.1"/>
    <property type="molecule type" value="Genomic_DNA"/>
</dbReference>
<proteinExistence type="predicted"/>
<keyword evidence="3" id="KW-1185">Reference proteome</keyword>
<keyword evidence="1" id="KW-0812">Transmembrane</keyword>
<reference evidence="2 3" key="1">
    <citation type="journal article" date="2024" name="G3 (Bethesda)">
        <title>Genome assembly of Hibiscus sabdariffa L. provides insights into metabolisms of medicinal natural products.</title>
        <authorList>
            <person name="Kim T."/>
        </authorList>
    </citation>
    <scope>NUCLEOTIDE SEQUENCE [LARGE SCALE GENOMIC DNA]</scope>
    <source>
        <strain evidence="2">TK-2024</strain>
        <tissue evidence="2">Old leaves</tissue>
    </source>
</reference>
<feature type="transmembrane region" description="Helical" evidence="1">
    <location>
        <begin position="20"/>
        <end position="43"/>
    </location>
</feature>
<dbReference type="Proteomes" id="UP001472677">
    <property type="component" value="Unassembled WGS sequence"/>
</dbReference>
<evidence type="ECO:0000313" key="3">
    <source>
        <dbReference type="Proteomes" id="UP001472677"/>
    </source>
</evidence>
<evidence type="ECO:0000313" key="2">
    <source>
        <dbReference type="EMBL" id="KAK8520456.1"/>
    </source>
</evidence>
<protein>
    <submittedName>
        <fullName evidence="2">Uncharacterized protein</fullName>
    </submittedName>
</protein>
<evidence type="ECO:0000256" key="1">
    <source>
        <dbReference type="SAM" id="Phobius"/>
    </source>
</evidence>
<keyword evidence="1" id="KW-0472">Membrane</keyword>
<accession>A0ABR2CLD7</accession>
<comment type="caution">
    <text evidence="2">The sequence shown here is derived from an EMBL/GenBank/DDBJ whole genome shotgun (WGS) entry which is preliminary data.</text>
</comment>
<keyword evidence="1" id="KW-1133">Transmembrane helix</keyword>
<organism evidence="2 3">
    <name type="scientific">Hibiscus sabdariffa</name>
    <name type="common">roselle</name>
    <dbReference type="NCBI Taxonomy" id="183260"/>
    <lineage>
        <taxon>Eukaryota</taxon>
        <taxon>Viridiplantae</taxon>
        <taxon>Streptophyta</taxon>
        <taxon>Embryophyta</taxon>
        <taxon>Tracheophyta</taxon>
        <taxon>Spermatophyta</taxon>
        <taxon>Magnoliopsida</taxon>
        <taxon>eudicotyledons</taxon>
        <taxon>Gunneridae</taxon>
        <taxon>Pentapetalae</taxon>
        <taxon>rosids</taxon>
        <taxon>malvids</taxon>
        <taxon>Malvales</taxon>
        <taxon>Malvaceae</taxon>
        <taxon>Malvoideae</taxon>
        <taxon>Hibiscus</taxon>
    </lineage>
</organism>
<sequence length="80" mass="8689">MALSTFPPLLNHARTHHIGALSFLIADILLLFGAAALTISQALQPSTIAKWKAESGLGVGSWSWMEQHPYCHNFPIFTSG</sequence>
<name>A0ABR2CLD7_9ROSI</name>